<organism evidence="1 2">
    <name type="scientific">Auriscalpium vulgare</name>
    <dbReference type="NCBI Taxonomy" id="40419"/>
    <lineage>
        <taxon>Eukaryota</taxon>
        <taxon>Fungi</taxon>
        <taxon>Dikarya</taxon>
        <taxon>Basidiomycota</taxon>
        <taxon>Agaricomycotina</taxon>
        <taxon>Agaricomycetes</taxon>
        <taxon>Russulales</taxon>
        <taxon>Auriscalpiaceae</taxon>
        <taxon>Auriscalpium</taxon>
    </lineage>
</organism>
<name>A0ACB8SB68_9AGAM</name>
<reference evidence="1" key="2">
    <citation type="journal article" date="2022" name="New Phytol.">
        <title>Evolutionary transition to the ectomycorrhizal habit in the genomes of a hyperdiverse lineage of mushroom-forming fungi.</title>
        <authorList>
            <person name="Looney B."/>
            <person name="Miyauchi S."/>
            <person name="Morin E."/>
            <person name="Drula E."/>
            <person name="Courty P.E."/>
            <person name="Kohler A."/>
            <person name="Kuo A."/>
            <person name="LaButti K."/>
            <person name="Pangilinan J."/>
            <person name="Lipzen A."/>
            <person name="Riley R."/>
            <person name="Andreopoulos W."/>
            <person name="He G."/>
            <person name="Johnson J."/>
            <person name="Nolan M."/>
            <person name="Tritt A."/>
            <person name="Barry K.W."/>
            <person name="Grigoriev I.V."/>
            <person name="Nagy L.G."/>
            <person name="Hibbett D."/>
            <person name="Henrissat B."/>
            <person name="Matheny P.B."/>
            <person name="Labbe J."/>
            <person name="Martin F.M."/>
        </authorList>
    </citation>
    <scope>NUCLEOTIDE SEQUENCE</scope>
    <source>
        <strain evidence="1">FP105234-sp</strain>
    </source>
</reference>
<gene>
    <name evidence="1" type="ORF">FA95DRAFT_744922</name>
</gene>
<comment type="caution">
    <text evidence="1">The sequence shown here is derived from an EMBL/GenBank/DDBJ whole genome shotgun (WGS) entry which is preliminary data.</text>
</comment>
<keyword evidence="2" id="KW-1185">Reference proteome</keyword>
<dbReference type="EMBL" id="MU275840">
    <property type="protein sequence ID" value="KAI0053447.1"/>
    <property type="molecule type" value="Genomic_DNA"/>
</dbReference>
<evidence type="ECO:0000313" key="1">
    <source>
        <dbReference type="EMBL" id="KAI0053447.1"/>
    </source>
</evidence>
<evidence type="ECO:0000313" key="2">
    <source>
        <dbReference type="Proteomes" id="UP000814033"/>
    </source>
</evidence>
<sequence>MWTPLLSSRHGPPSNCNYPPRSRHRLGLGTHVVPLGKRRRCLAPINVRAVRQRRMNAAHFPGLLVGAAFPLVRPRVRDFFRDVVSVLCCAILSQLGPRLCVPASVTHHRSHRPCPHMQHEASRRYRAT</sequence>
<accession>A0ACB8SB68</accession>
<protein>
    <submittedName>
        <fullName evidence="1">Uncharacterized protein</fullName>
    </submittedName>
</protein>
<proteinExistence type="predicted"/>
<dbReference type="Proteomes" id="UP000814033">
    <property type="component" value="Unassembled WGS sequence"/>
</dbReference>
<reference evidence="1" key="1">
    <citation type="submission" date="2021-02" db="EMBL/GenBank/DDBJ databases">
        <authorList>
            <consortium name="DOE Joint Genome Institute"/>
            <person name="Ahrendt S."/>
            <person name="Looney B.P."/>
            <person name="Miyauchi S."/>
            <person name="Morin E."/>
            <person name="Drula E."/>
            <person name="Courty P.E."/>
            <person name="Chicoki N."/>
            <person name="Fauchery L."/>
            <person name="Kohler A."/>
            <person name="Kuo A."/>
            <person name="Labutti K."/>
            <person name="Pangilinan J."/>
            <person name="Lipzen A."/>
            <person name="Riley R."/>
            <person name="Andreopoulos W."/>
            <person name="He G."/>
            <person name="Johnson J."/>
            <person name="Barry K.W."/>
            <person name="Grigoriev I.V."/>
            <person name="Nagy L."/>
            <person name="Hibbett D."/>
            <person name="Henrissat B."/>
            <person name="Matheny P.B."/>
            <person name="Labbe J."/>
            <person name="Martin F."/>
        </authorList>
    </citation>
    <scope>NUCLEOTIDE SEQUENCE</scope>
    <source>
        <strain evidence="1">FP105234-sp</strain>
    </source>
</reference>